<reference evidence="2 3" key="1">
    <citation type="submission" date="2019-12" db="EMBL/GenBank/DDBJ databases">
        <title>Whole genome sequencing of endophytic Actinobacterium Micromonospora sp. MPMI6T.</title>
        <authorList>
            <person name="Evv R."/>
            <person name="Podile A.R."/>
        </authorList>
    </citation>
    <scope>NUCLEOTIDE SEQUENCE [LARGE SCALE GENOMIC DNA]</scope>
    <source>
        <strain evidence="2 3">MPMI6</strain>
    </source>
</reference>
<name>A0ABS3VWJ4_MICEH</name>
<sequence length="51" mass="5167">MEGGAASTRYATHPEPRVSTASYVGSSSQVVPEVEAQPACSTSPIAMSVSP</sequence>
<keyword evidence="3" id="KW-1185">Reference proteome</keyword>
<feature type="region of interest" description="Disordered" evidence="1">
    <location>
        <begin position="1"/>
        <end position="24"/>
    </location>
</feature>
<evidence type="ECO:0000313" key="3">
    <source>
        <dbReference type="Proteomes" id="UP000823521"/>
    </source>
</evidence>
<protein>
    <submittedName>
        <fullName evidence="2">Uncharacterized protein</fullName>
    </submittedName>
</protein>
<dbReference type="EMBL" id="WVUH01000230">
    <property type="protein sequence ID" value="MBO4208798.1"/>
    <property type="molecule type" value="Genomic_DNA"/>
</dbReference>
<proteinExistence type="predicted"/>
<dbReference type="Proteomes" id="UP000823521">
    <property type="component" value="Unassembled WGS sequence"/>
</dbReference>
<accession>A0ABS3VWJ4</accession>
<evidence type="ECO:0000256" key="1">
    <source>
        <dbReference type="SAM" id="MobiDB-lite"/>
    </source>
</evidence>
<organism evidence="2 3">
    <name type="scientific">Micromonospora echinofusca</name>
    <dbReference type="NCBI Taxonomy" id="47858"/>
    <lineage>
        <taxon>Bacteria</taxon>
        <taxon>Bacillati</taxon>
        <taxon>Actinomycetota</taxon>
        <taxon>Actinomycetes</taxon>
        <taxon>Micromonosporales</taxon>
        <taxon>Micromonosporaceae</taxon>
        <taxon>Micromonospora</taxon>
    </lineage>
</organism>
<comment type="caution">
    <text evidence="2">The sequence shown here is derived from an EMBL/GenBank/DDBJ whole genome shotgun (WGS) entry which is preliminary data.</text>
</comment>
<gene>
    <name evidence="2" type="ORF">GSF22_22705</name>
</gene>
<evidence type="ECO:0000313" key="2">
    <source>
        <dbReference type="EMBL" id="MBO4208798.1"/>
    </source>
</evidence>